<dbReference type="Pfam" id="PF02475">
    <property type="entry name" value="TRM5-TYW2_MTfase"/>
    <property type="match status" value="1"/>
</dbReference>
<dbReference type="InterPro" id="IPR056743">
    <property type="entry name" value="TRM5-TYW2-like_MTfase"/>
</dbReference>
<evidence type="ECO:0000256" key="2">
    <source>
        <dbReference type="ARBA" id="ARBA00022490"/>
    </source>
</evidence>
<dbReference type="OMA" id="LEHVYWC"/>
<name>S7W8S8_SPRLO</name>
<keyword evidence="6" id="KW-0819">tRNA processing</keyword>
<dbReference type="GO" id="GO:0002939">
    <property type="term" value="P:tRNA N1-guanine methylation"/>
    <property type="evidence" value="ECO:0007669"/>
    <property type="project" value="TreeGrafter"/>
</dbReference>
<dbReference type="VEuPathDB" id="MicrosporidiaDB:SLOPH_1701"/>
<dbReference type="InterPro" id="IPR029063">
    <property type="entry name" value="SAM-dependent_MTases_sf"/>
</dbReference>
<evidence type="ECO:0000256" key="5">
    <source>
        <dbReference type="ARBA" id="ARBA00022691"/>
    </source>
</evidence>
<dbReference type="STRING" id="1358809.S7W8S8"/>
<dbReference type="InterPro" id="IPR056744">
    <property type="entry name" value="TRM5/TYW2-like_N"/>
</dbReference>
<dbReference type="GO" id="GO:0005739">
    <property type="term" value="C:mitochondrion"/>
    <property type="evidence" value="ECO:0007669"/>
    <property type="project" value="GOC"/>
</dbReference>
<dbReference type="CDD" id="cd02440">
    <property type="entry name" value="AdoMet_MTases"/>
    <property type="match status" value="1"/>
</dbReference>
<sequence length="278" mass="32777">CIKNNYKEILYKIDKNINVSSFEQVGSILHLNLKDEQLSYGNIIGEILLNEIKNITTVITKIGIIENVHRCYNYKILAGENNLKTIHKEMNNKFFINLEHVYWCSKLQNERMDLIENFKKNDIVLDTTCGVGPISIPAMKKGCIVYCNDINPFAIECLKENIKINKISNRSFVYNLDAKIFLEEFDTKIKVNHFVFNLPEVSLKFIKFLEHLNDEGIIHAYFFCRKEISVRDFLKTEIQAYIEDEYIKEIRTVSPKKKMYKLTIKLKDYLKRRNKDNI</sequence>
<dbReference type="PANTHER" id="PTHR23245">
    <property type="entry name" value="TRNA METHYLTRANSFERASE"/>
    <property type="match status" value="1"/>
</dbReference>
<dbReference type="FunCoup" id="S7W8S8">
    <property type="interactions" value="118"/>
</dbReference>
<keyword evidence="5" id="KW-0949">S-adenosyl-L-methionine</keyword>
<comment type="similarity">
    <text evidence="1">Belongs to the class I-like SAM-binding methyltransferase superfamily. TRM5/TYW2 family.</text>
</comment>
<comment type="caution">
    <text evidence="9">The sequence shown here is derived from an EMBL/GenBank/DDBJ whole genome shotgun (WGS) entry which is preliminary data.</text>
</comment>
<evidence type="ECO:0000259" key="8">
    <source>
        <dbReference type="PROSITE" id="PS51684"/>
    </source>
</evidence>
<dbReference type="EMBL" id="ATCN01000309">
    <property type="protein sequence ID" value="EPR79295.1"/>
    <property type="molecule type" value="Genomic_DNA"/>
</dbReference>
<dbReference type="GO" id="GO:0070901">
    <property type="term" value="P:mitochondrial tRNA methylation"/>
    <property type="evidence" value="ECO:0007669"/>
    <property type="project" value="UniProtKB-ARBA"/>
</dbReference>
<dbReference type="InterPro" id="IPR030382">
    <property type="entry name" value="MeTrfase_TRM5/TYW2"/>
</dbReference>
<evidence type="ECO:0000256" key="4">
    <source>
        <dbReference type="ARBA" id="ARBA00022679"/>
    </source>
</evidence>
<dbReference type="Pfam" id="PF25133">
    <property type="entry name" value="TYW2_N_2"/>
    <property type="match status" value="1"/>
</dbReference>
<protein>
    <recommendedName>
        <fullName evidence="8">SAM-dependent methyltransferase TRM5/TYW2-type domain-containing protein</fullName>
    </recommendedName>
</protein>
<comment type="catalytic activity">
    <reaction evidence="7">
        <text>guanosine(37) in tRNA + S-adenosyl-L-methionine = N(1)-methylguanosine(37) in tRNA + S-adenosyl-L-homocysteine + H(+)</text>
        <dbReference type="Rhea" id="RHEA:36899"/>
        <dbReference type="Rhea" id="RHEA-COMP:10145"/>
        <dbReference type="Rhea" id="RHEA-COMP:10147"/>
        <dbReference type="ChEBI" id="CHEBI:15378"/>
        <dbReference type="ChEBI" id="CHEBI:57856"/>
        <dbReference type="ChEBI" id="CHEBI:59789"/>
        <dbReference type="ChEBI" id="CHEBI:73542"/>
        <dbReference type="ChEBI" id="CHEBI:74269"/>
        <dbReference type="EC" id="2.1.1.228"/>
    </reaction>
</comment>
<evidence type="ECO:0000256" key="6">
    <source>
        <dbReference type="ARBA" id="ARBA00022694"/>
    </source>
</evidence>
<dbReference type="OrthoDB" id="408788at2759"/>
<keyword evidence="4" id="KW-0808">Transferase</keyword>
<dbReference type="Gene3D" id="3.40.50.150">
    <property type="entry name" value="Vaccinia Virus protein VP39"/>
    <property type="match status" value="1"/>
</dbReference>
<dbReference type="GO" id="GO:0052906">
    <property type="term" value="F:tRNA (guanine(37)-N1)-methyltransferase activity"/>
    <property type="evidence" value="ECO:0007669"/>
    <property type="project" value="UniProtKB-EC"/>
</dbReference>
<evidence type="ECO:0000313" key="9">
    <source>
        <dbReference type="EMBL" id="EPR79295.1"/>
    </source>
</evidence>
<feature type="non-terminal residue" evidence="9">
    <location>
        <position position="1"/>
    </location>
</feature>
<accession>S7W8S8</accession>
<keyword evidence="10" id="KW-1185">Reference proteome</keyword>
<keyword evidence="2" id="KW-0963">Cytoplasm</keyword>
<dbReference type="SUPFAM" id="SSF53335">
    <property type="entry name" value="S-adenosyl-L-methionine-dependent methyltransferases"/>
    <property type="match status" value="1"/>
</dbReference>
<dbReference type="Proteomes" id="UP000014978">
    <property type="component" value="Unassembled WGS sequence"/>
</dbReference>
<dbReference type="HOGENOM" id="CLU_022610_0_0_1"/>
<gene>
    <name evidence="9" type="ORF">SLOPH_1701</name>
</gene>
<keyword evidence="3" id="KW-0489">Methyltransferase</keyword>
<dbReference type="FunFam" id="3.30.300.110:FF:000001">
    <property type="entry name" value="tRNA (guanine(37)-N1)-methyltransferase"/>
    <property type="match status" value="1"/>
</dbReference>
<evidence type="ECO:0000256" key="7">
    <source>
        <dbReference type="ARBA" id="ARBA00047783"/>
    </source>
</evidence>
<dbReference type="InParanoid" id="S7W8S8"/>
<organism evidence="9 10">
    <name type="scientific">Spraguea lophii (strain 42_110)</name>
    <name type="common">Microsporidian parasite</name>
    <dbReference type="NCBI Taxonomy" id="1358809"/>
    <lineage>
        <taxon>Eukaryota</taxon>
        <taxon>Fungi</taxon>
        <taxon>Fungi incertae sedis</taxon>
        <taxon>Microsporidia</taxon>
        <taxon>Spragueidae</taxon>
        <taxon>Spraguea</taxon>
    </lineage>
</organism>
<dbReference type="PANTHER" id="PTHR23245:SF36">
    <property type="entry name" value="TRNA (GUANINE(37)-N1)-METHYLTRANSFERASE"/>
    <property type="match status" value="1"/>
</dbReference>
<evidence type="ECO:0000256" key="1">
    <source>
        <dbReference type="ARBA" id="ARBA00009775"/>
    </source>
</evidence>
<feature type="domain" description="SAM-dependent methyltransferase TRM5/TYW2-type" evidence="8">
    <location>
        <begin position="22"/>
        <end position="268"/>
    </location>
</feature>
<reference evidence="10" key="1">
    <citation type="journal article" date="2013" name="PLoS Genet.">
        <title>The genome of Spraguea lophii and the basis of host-microsporidian interactions.</title>
        <authorList>
            <person name="Campbell S.E."/>
            <person name="Williams T.A."/>
            <person name="Yousuf A."/>
            <person name="Soanes D.M."/>
            <person name="Paszkiewicz K.H."/>
            <person name="Williams B.A.P."/>
        </authorList>
    </citation>
    <scope>NUCLEOTIDE SEQUENCE [LARGE SCALE GENOMIC DNA]</scope>
    <source>
        <strain evidence="10">42_110</strain>
    </source>
</reference>
<evidence type="ECO:0000256" key="3">
    <source>
        <dbReference type="ARBA" id="ARBA00022603"/>
    </source>
</evidence>
<proteinExistence type="inferred from homology"/>
<dbReference type="AlphaFoldDB" id="S7W8S8"/>
<dbReference type="Gene3D" id="3.30.300.110">
    <property type="entry name" value="Met-10+ protein-like domains"/>
    <property type="match status" value="1"/>
</dbReference>
<dbReference type="PROSITE" id="PS51684">
    <property type="entry name" value="SAM_MT_TRM5_TYW2"/>
    <property type="match status" value="1"/>
</dbReference>
<evidence type="ECO:0000313" key="10">
    <source>
        <dbReference type="Proteomes" id="UP000014978"/>
    </source>
</evidence>